<gene>
    <name evidence="2" type="ORF">E5163_14325</name>
</gene>
<evidence type="ECO:0000313" key="2">
    <source>
        <dbReference type="EMBL" id="TGY87609.1"/>
    </source>
</evidence>
<keyword evidence="3" id="KW-1185">Reference proteome</keyword>
<evidence type="ECO:0000256" key="1">
    <source>
        <dbReference type="SAM" id="SignalP"/>
    </source>
</evidence>
<evidence type="ECO:0000313" key="3">
    <source>
        <dbReference type="Proteomes" id="UP000308054"/>
    </source>
</evidence>
<reference evidence="2 3" key="1">
    <citation type="journal article" date="2017" name="Int. J. Syst. Evol. Microbiol.">
        <title>Marinicauda algicola sp. nov., isolated from a marine red alga Rhodosorus marinus.</title>
        <authorList>
            <person name="Jeong S.E."/>
            <person name="Jeon S.H."/>
            <person name="Chun B.H."/>
            <person name="Kim D.W."/>
            <person name="Jeon C.O."/>
        </authorList>
    </citation>
    <scope>NUCLEOTIDE SEQUENCE [LARGE SCALE GENOMIC DNA]</scope>
    <source>
        <strain evidence="2 3">JCM 31718</strain>
    </source>
</reference>
<name>A0A4V3RXR9_9PROT</name>
<dbReference type="EMBL" id="SRXW01000005">
    <property type="protein sequence ID" value="TGY87609.1"/>
    <property type="molecule type" value="Genomic_DNA"/>
</dbReference>
<accession>A0A4V3RXR9</accession>
<sequence length="179" mass="19066">MKPMKAIFGACLAIGLGAAGASAQAQGRNECAIRSIDRGHHAEAIAIYSGRTPGYYDFRYSQQIYDSSTEVDQAGPVPAAVRGPVEISRIRMAKSPDVRLTRFVPARGYGTSPSRGFNRPSVEALDRGDPILVATLSVRDASGRLICQTTHVDHTYRTGAGQARGYGQAGAGGSAIRRW</sequence>
<dbReference type="AlphaFoldDB" id="A0A4V3RXR9"/>
<keyword evidence="1" id="KW-0732">Signal</keyword>
<comment type="caution">
    <text evidence="2">The sequence shown here is derived from an EMBL/GenBank/DDBJ whole genome shotgun (WGS) entry which is preliminary data.</text>
</comment>
<organism evidence="2 3">
    <name type="scientific">Marinicauda algicola</name>
    <dbReference type="NCBI Taxonomy" id="2029849"/>
    <lineage>
        <taxon>Bacteria</taxon>
        <taxon>Pseudomonadati</taxon>
        <taxon>Pseudomonadota</taxon>
        <taxon>Alphaproteobacteria</taxon>
        <taxon>Maricaulales</taxon>
        <taxon>Maricaulaceae</taxon>
        <taxon>Marinicauda</taxon>
    </lineage>
</organism>
<proteinExistence type="predicted"/>
<protein>
    <submittedName>
        <fullName evidence="2">Uncharacterized protein</fullName>
    </submittedName>
</protein>
<dbReference type="RefSeq" id="WP_135997200.1">
    <property type="nucleotide sequence ID" value="NZ_CP071057.1"/>
</dbReference>
<feature type="chain" id="PRO_5020703636" evidence="1">
    <location>
        <begin position="26"/>
        <end position="179"/>
    </location>
</feature>
<feature type="signal peptide" evidence="1">
    <location>
        <begin position="1"/>
        <end position="25"/>
    </location>
</feature>
<dbReference type="Proteomes" id="UP000308054">
    <property type="component" value="Unassembled WGS sequence"/>
</dbReference>